<evidence type="ECO:0000313" key="2">
    <source>
        <dbReference type="EMBL" id="PON35126.1"/>
    </source>
</evidence>
<feature type="region of interest" description="Disordered" evidence="1">
    <location>
        <begin position="411"/>
        <end position="433"/>
    </location>
</feature>
<gene>
    <name evidence="2" type="ORF">PanWU01x14_338710</name>
</gene>
<evidence type="ECO:0000313" key="3">
    <source>
        <dbReference type="Proteomes" id="UP000237105"/>
    </source>
</evidence>
<dbReference type="OrthoDB" id="1775530at2759"/>
<organism evidence="2 3">
    <name type="scientific">Parasponia andersonii</name>
    <name type="common">Sponia andersonii</name>
    <dbReference type="NCBI Taxonomy" id="3476"/>
    <lineage>
        <taxon>Eukaryota</taxon>
        <taxon>Viridiplantae</taxon>
        <taxon>Streptophyta</taxon>
        <taxon>Embryophyta</taxon>
        <taxon>Tracheophyta</taxon>
        <taxon>Spermatophyta</taxon>
        <taxon>Magnoliopsida</taxon>
        <taxon>eudicotyledons</taxon>
        <taxon>Gunneridae</taxon>
        <taxon>Pentapetalae</taxon>
        <taxon>rosids</taxon>
        <taxon>fabids</taxon>
        <taxon>Rosales</taxon>
        <taxon>Cannabaceae</taxon>
        <taxon>Parasponia</taxon>
    </lineage>
</organism>
<name>A0A2P5AF17_PARAD</name>
<feature type="compositionally biased region" description="Polar residues" evidence="1">
    <location>
        <begin position="290"/>
        <end position="300"/>
    </location>
</feature>
<accession>A0A2P5AF17</accession>
<feature type="region of interest" description="Disordered" evidence="1">
    <location>
        <begin position="36"/>
        <end position="66"/>
    </location>
</feature>
<dbReference type="Proteomes" id="UP000237105">
    <property type="component" value="Unassembled WGS sequence"/>
</dbReference>
<feature type="compositionally biased region" description="Basic and acidic residues" evidence="1">
    <location>
        <begin position="372"/>
        <end position="384"/>
    </location>
</feature>
<feature type="region of interest" description="Disordered" evidence="1">
    <location>
        <begin position="248"/>
        <end position="399"/>
    </location>
</feature>
<protein>
    <submittedName>
        <fullName evidence="2">Uncharacterized protein</fullName>
    </submittedName>
</protein>
<dbReference type="EMBL" id="JXTB01000626">
    <property type="protein sequence ID" value="PON35126.1"/>
    <property type="molecule type" value="Genomic_DNA"/>
</dbReference>
<dbReference type="AlphaFoldDB" id="A0A2P5AF17"/>
<reference evidence="3" key="1">
    <citation type="submission" date="2016-06" db="EMBL/GenBank/DDBJ databases">
        <title>Parallel loss of symbiosis genes in relatives of nitrogen-fixing non-legume Parasponia.</title>
        <authorList>
            <person name="Van Velzen R."/>
            <person name="Holmer R."/>
            <person name="Bu F."/>
            <person name="Rutten L."/>
            <person name="Van Zeijl A."/>
            <person name="Liu W."/>
            <person name="Santuari L."/>
            <person name="Cao Q."/>
            <person name="Sharma T."/>
            <person name="Shen D."/>
            <person name="Roswanjaya Y."/>
            <person name="Wardhani T."/>
            <person name="Kalhor M.S."/>
            <person name="Jansen J."/>
            <person name="Van den Hoogen J."/>
            <person name="Gungor B."/>
            <person name="Hartog M."/>
            <person name="Hontelez J."/>
            <person name="Verver J."/>
            <person name="Yang W.-C."/>
            <person name="Schijlen E."/>
            <person name="Repin R."/>
            <person name="Schilthuizen M."/>
            <person name="Schranz E."/>
            <person name="Heidstra R."/>
            <person name="Miyata K."/>
            <person name="Fedorova E."/>
            <person name="Kohlen W."/>
            <person name="Bisseling T."/>
            <person name="Smit S."/>
            <person name="Geurts R."/>
        </authorList>
    </citation>
    <scope>NUCLEOTIDE SEQUENCE [LARGE SCALE GENOMIC DNA]</scope>
    <source>
        <strain evidence="3">cv. WU1-14</strain>
    </source>
</reference>
<sequence>MAVRRVQCNLIPSLRHSLPLLISSLMTPQSSGNQGGFGYASTGLGTSNSRPGQGRGNQGKGKVSSQAYAVGEADKTQDHTDRGVVDGGRKKLECYGNLFTIDGEMGTADQYPWILVVSEFLDFFTLTGIHPMQLNANSFIILMGLSALSVLYNIHIDLEGLSRSDKQWDSHSRLYAVGGAWCPPWVNGEHFKAGRLKDLEGIVIFGTPGDYRHIQLAGSYDLVELTSHDLEEAVRLVAEECVRLRSDPGLSADPSPIKGSTAVHKARSKVSTGRHLVVSSEDEAHAVPSPGTSRPPTRETTAIKVVYGKGVPSSLPRESATLTSSTPNSSSKTSTGSGTACPCGEIAELSRGAPRLKSRLSSPPLVPIKRHHEADSSKEKEGPVGKRGRFAPSSDSDDDEAMLTLMRRRRSACGGPSGGIGQDKTEKSHSGGAPRTVAIETVDAAVVTVASSAEDMPPPAIVEGTLGDTQLSTVPTTAASGASKKSYWSMSAVEPELEALSLENVELVAGCNIAQLAAIKSFYSSHVRELNSRSTLAERSEAALAELKVDFDLYQSLDEARIGSAVAHALSVKRVRHKELVAKLIEVEADRLAQSKAARLAQNELRVKE</sequence>
<keyword evidence="3" id="KW-1185">Reference proteome</keyword>
<comment type="caution">
    <text evidence="2">The sequence shown here is derived from an EMBL/GenBank/DDBJ whole genome shotgun (WGS) entry which is preliminary data.</text>
</comment>
<evidence type="ECO:0000256" key="1">
    <source>
        <dbReference type="SAM" id="MobiDB-lite"/>
    </source>
</evidence>
<proteinExistence type="predicted"/>
<feature type="compositionally biased region" description="Low complexity" evidence="1">
    <location>
        <begin position="319"/>
        <end position="339"/>
    </location>
</feature>